<dbReference type="OrthoDB" id="8097684at2"/>
<keyword evidence="7" id="KW-1185">Reference proteome</keyword>
<dbReference type="SUPFAM" id="SSF53850">
    <property type="entry name" value="Periplasmic binding protein-like II"/>
    <property type="match status" value="1"/>
</dbReference>
<dbReference type="PROSITE" id="PS50931">
    <property type="entry name" value="HTH_LYSR"/>
    <property type="match status" value="1"/>
</dbReference>
<dbReference type="STRING" id="655353.SAMN04488056_10692"/>
<dbReference type="InterPro" id="IPR000847">
    <property type="entry name" value="LysR_HTH_N"/>
</dbReference>
<dbReference type="GO" id="GO:0003677">
    <property type="term" value="F:DNA binding"/>
    <property type="evidence" value="ECO:0007669"/>
    <property type="project" value="UniProtKB-KW"/>
</dbReference>
<dbReference type="EMBL" id="FOVR01000006">
    <property type="protein sequence ID" value="SFO44600.1"/>
    <property type="molecule type" value="Genomic_DNA"/>
</dbReference>
<evidence type="ECO:0000313" key="6">
    <source>
        <dbReference type="EMBL" id="SFO44600.1"/>
    </source>
</evidence>
<dbReference type="Gene3D" id="3.40.190.10">
    <property type="entry name" value="Periplasmic binding protein-like II"/>
    <property type="match status" value="2"/>
</dbReference>
<reference evidence="6 7" key="1">
    <citation type="submission" date="2016-10" db="EMBL/GenBank/DDBJ databases">
        <authorList>
            <person name="de Groot N.N."/>
        </authorList>
    </citation>
    <scope>NUCLEOTIDE SEQUENCE [LARGE SCALE GENOMIC DNA]</scope>
    <source>
        <strain evidence="6 7">CGMCC 1.9157</strain>
    </source>
</reference>
<sequence length="307" mass="32844">MRKINLDMAALRTFVTGIEAGSFALAADRLGRSTSAVSAQLKKLESQIGSPLTQKSGRGLALTDTGEQLLSYGRRLIELNDEAISALFDPDLEGWVRVGLQEDFGERLLPSILNQFARTHPKVRIEGRIARNKELREKVANGQLDLALAWSDGGSGDNAEKLADIRLRWLASDIGALLLKQNAASFVPLVALEMPCQMRVIACDCLDRQASAWRIAFESPSLAGLWAATEAGLGIALRSEIGRPANVHPLSCADYGLPDLPSLGVVLHYSSRAPSLVTQHFAAILKREVAEAVAAISAPDGVAGSAV</sequence>
<evidence type="ECO:0000259" key="5">
    <source>
        <dbReference type="PROSITE" id="PS50931"/>
    </source>
</evidence>
<keyword evidence="4" id="KW-0804">Transcription</keyword>
<feature type="domain" description="HTH lysR-type" evidence="5">
    <location>
        <begin position="6"/>
        <end position="63"/>
    </location>
</feature>
<dbReference type="GO" id="GO:0003700">
    <property type="term" value="F:DNA-binding transcription factor activity"/>
    <property type="evidence" value="ECO:0007669"/>
    <property type="project" value="InterPro"/>
</dbReference>
<gene>
    <name evidence="6" type="ORF">SAMN04488056_10692</name>
</gene>
<dbReference type="Pfam" id="PF00126">
    <property type="entry name" value="HTH_1"/>
    <property type="match status" value="1"/>
</dbReference>
<keyword evidence="3 6" id="KW-0238">DNA-binding</keyword>
<evidence type="ECO:0000256" key="3">
    <source>
        <dbReference type="ARBA" id="ARBA00023125"/>
    </source>
</evidence>
<name>A0A1I5H937_9HYPH</name>
<dbReference type="InterPro" id="IPR036390">
    <property type="entry name" value="WH_DNA-bd_sf"/>
</dbReference>
<organism evidence="6 7">
    <name type="scientific">Cohaesibacter marisflavi</name>
    <dbReference type="NCBI Taxonomy" id="655353"/>
    <lineage>
        <taxon>Bacteria</taxon>
        <taxon>Pseudomonadati</taxon>
        <taxon>Pseudomonadota</taxon>
        <taxon>Alphaproteobacteria</taxon>
        <taxon>Hyphomicrobiales</taxon>
        <taxon>Cohaesibacteraceae</taxon>
    </lineage>
</organism>
<protein>
    <submittedName>
        <fullName evidence="6">DNA-binding transcriptional regulator, LysR family</fullName>
    </submittedName>
</protein>
<dbReference type="PANTHER" id="PTHR30579">
    <property type="entry name" value="TRANSCRIPTIONAL REGULATOR"/>
    <property type="match status" value="1"/>
</dbReference>
<dbReference type="Pfam" id="PF03466">
    <property type="entry name" value="LysR_substrate"/>
    <property type="match status" value="1"/>
</dbReference>
<dbReference type="InterPro" id="IPR036388">
    <property type="entry name" value="WH-like_DNA-bd_sf"/>
</dbReference>
<dbReference type="Gene3D" id="1.10.10.10">
    <property type="entry name" value="Winged helix-like DNA-binding domain superfamily/Winged helix DNA-binding domain"/>
    <property type="match status" value="1"/>
</dbReference>
<evidence type="ECO:0000256" key="1">
    <source>
        <dbReference type="ARBA" id="ARBA00009437"/>
    </source>
</evidence>
<accession>A0A1I5H937</accession>
<dbReference type="SUPFAM" id="SSF46785">
    <property type="entry name" value="Winged helix' DNA-binding domain"/>
    <property type="match status" value="1"/>
</dbReference>
<proteinExistence type="inferred from homology"/>
<comment type="similarity">
    <text evidence="1">Belongs to the LysR transcriptional regulatory family.</text>
</comment>
<dbReference type="Proteomes" id="UP000199236">
    <property type="component" value="Unassembled WGS sequence"/>
</dbReference>
<evidence type="ECO:0000256" key="4">
    <source>
        <dbReference type="ARBA" id="ARBA00023163"/>
    </source>
</evidence>
<evidence type="ECO:0000313" key="7">
    <source>
        <dbReference type="Proteomes" id="UP000199236"/>
    </source>
</evidence>
<keyword evidence="2" id="KW-0805">Transcription regulation</keyword>
<dbReference type="PANTHER" id="PTHR30579:SF7">
    <property type="entry name" value="HTH-TYPE TRANSCRIPTIONAL REGULATOR LRHA-RELATED"/>
    <property type="match status" value="1"/>
</dbReference>
<evidence type="ECO:0000256" key="2">
    <source>
        <dbReference type="ARBA" id="ARBA00023015"/>
    </source>
</evidence>
<dbReference type="AlphaFoldDB" id="A0A1I5H937"/>
<dbReference type="InterPro" id="IPR005119">
    <property type="entry name" value="LysR_subst-bd"/>
</dbReference>
<dbReference type="InterPro" id="IPR050176">
    <property type="entry name" value="LTTR"/>
</dbReference>